<keyword evidence="1" id="KW-0472">Membrane</keyword>
<keyword evidence="3" id="KW-1185">Reference proteome</keyword>
<reference evidence="2 3" key="1">
    <citation type="journal article" date="2018" name="J. Allergy Clin. Immunol.">
        <title>High-quality assembly of Dermatophagoides pteronyssinus genome and transcriptome reveals a wide range of novel allergens.</title>
        <authorList>
            <person name="Liu X.Y."/>
            <person name="Yang K.Y."/>
            <person name="Wang M.Q."/>
            <person name="Kwok J.S."/>
            <person name="Zeng X."/>
            <person name="Yang Z."/>
            <person name="Xiao X.J."/>
            <person name="Lau C.P."/>
            <person name="Li Y."/>
            <person name="Huang Z.M."/>
            <person name="Ba J.G."/>
            <person name="Yim A.K."/>
            <person name="Ouyang C.Y."/>
            <person name="Ngai S.M."/>
            <person name="Chan T.F."/>
            <person name="Leung E.L."/>
            <person name="Liu L."/>
            <person name="Liu Z.G."/>
            <person name="Tsui S.K."/>
        </authorList>
    </citation>
    <scope>NUCLEOTIDE SEQUENCE [LARGE SCALE GENOMIC DNA]</scope>
    <source>
        <strain evidence="2">Derp</strain>
    </source>
</reference>
<reference evidence="2 3" key="2">
    <citation type="journal article" date="2022" name="Mol. Biol. Evol.">
        <title>Comparative Genomics Reveals Insights into the Divergent Evolution of Astigmatic Mites and Household Pest Adaptations.</title>
        <authorList>
            <person name="Xiong Q."/>
            <person name="Wan A.T."/>
            <person name="Liu X."/>
            <person name="Fung C.S."/>
            <person name="Xiao X."/>
            <person name="Malainual N."/>
            <person name="Hou J."/>
            <person name="Wang L."/>
            <person name="Wang M."/>
            <person name="Yang K.Y."/>
            <person name="Cui Y."/>
            <person name="Leung E.L."/>
            <person name="Nong W."/>
            <person name="Shin S.K."/>
            <person name="Au S.W."/>
            <person name="Jeong K.Y."/>
            <person name="Chew F.T."/>
            <person name="Hui J.H."/>
            <person name="Leung T.F."/>
            <person name="Tungtrongchitr A."/>
            <person name="Zhong N."/>
            <person name="Liu Z."/>
            <person name="Tsui S.K."/>
        </authorList>
    </citation>
    <scope>NUCLEOTIDE SEQUENCE [LARGE SCALE GENOMIC DNA]</scope>
    <source>
        <strain evidence="2">Derp</strain>
    </source>
</reference>
<protein>
    <submittedName>
        <fullName evidence="2">Uncharacterized protein</fullName>
    </submittedName>
</protein>
<proteinExistence type="predicted"/>
<organism evidence="2 3">
    <name type="scientific">Dermatophagoides pteronyssinus</name>
    <name type="common">European house dust mite</name>
    <dbReference type="NCBI Taxonomy" id="6956"/>
    <lineage>
        <taxon>Eukaryota</taxon>
        <taxon>Metazoa</taxon>
        <taxon>Ecdysozoa</taxon>
        <taxon>Arthropoda</taxon>
        <taxon>Chelicerata</taxon>
        <taxon>Arachnida</taxon>
        <taxon>Acari</taxon>
        <taxon>Acariformes</taxon>
        <taxon>Sarcoptiformes</taxon>
        <taxon>Astigmata</taxon>
        <taxon>Psoroptidia</taxon>
        <taxon>Analgoidea</taxon>
        <taxon>Pyroglyphidae</taxon>
        <taxon>Dermatophagoidinae</taxon>
        <taxon>Dermatophagoides</taxon>
    </lineage>
</organism>
<sequence length="59" mass="6593">MPLDYLFNIQMSNETKQNVSNKNICVASQAIITGLVADFGYVGILMLILRTTTTTKIRK</sequence>
<accession>A0ABQ8ISI1</accession>
<evidence type="ECO:0000256" key="1">
    <source>
        <dbReference type="SAM" id="Phobius"/>
    </source>
</evidence>
<keyword evidence="1" id="KW-0812">Transmembrane</keyword>
<dbReference type="Proteomes" id="UP000887458">
    <property type="component" value="Unassembled WGS sequence"/>
</dbReference>
<feature type="transmembrane region" description="Helical" evidence="1">
    <location>
        <begin position="26"/>
        <end position="49"/>
    </location>
</feature>
<keyword evidence="1" id="KW-1133">Transmembrane helix</keyword>
<name>A0ABQ8ISI1_DERPT</name>
<dbReference type="EMBL" id="NJHN03000123">
    <property type="protein sequence ID" value="KAH9413233.1"/>
    <property type="molecule type" value="Genomic_DNA"/>
</dbReference>
<comment type="caution">
    <text evidence="2">The sequence shown here is derived from an EMBL/GenBank/DDBJ whole genome shotgun (WGS) entry which is preliminary data.</text>
</comment>
<gene>
    <name evidence="2" type="ORF">DERP_006920</name>
</gene>
<evidence type="ECO:0000313" key="3">
    <source>
        <dbReference type="Proteomes" id="UP000887458"/>
    </source>
</evidence>
<evidence type="ECO:0000313" key="2">
    <source>
        <dbReference type="EMBL" id="KAH9413233.1"/>
    </source>
</evidence>